<name>A0A2D2AVD0_9CAUL</name>
<gene>
    <name evidence="2" type="ORF">CSW64_05925</name>
</gene>
<accession>A0A2D2AVD0</accession>
<dbReference type="Proteomes" id="UP000228945">
    <property type="component" value="Chromosome"/>
</dbReference>
<evidence type="ECO:0000313" key="2">
    <source>
        <dbReference type="EMBL" id="ATQ41982.1"/>
    </source>
</evidence>
<proteinExistence type="predicted"/>
<reference evidence="2 3" key="1">
    <citation type="submission" date="2017-10" db="EMBL/GenBank/DDBJ databases">
        <title>Genome sequence of Caulobacter mirabilis FWC38.</title>
        <authorList>
            <person name="Fiebig A."/>
            <person name="Crosson S."/>
        </authorList>
    </citation>
    <scope>NUCLEOTIDE SEQUENCE [LARGE SCALE GENOMIC DNA]</scope>
    <source>
        <strain evidence="2 3">FWC 38</strain>
    </source>
</reference>
<feature type="chain" id="PRO_5013830606" evidence="1">
    <location>
        <begin position="24"/>
        <end position="132"/>
    </location>
</feature>
<sequence>MTTMKKILLATLAAVAMTGAAGAASAQPYGGPDRDRGYERDYGRGYYVDRHELRQLNMRQAELRRRIDWAVERRRVSYGEGERLRYEIRDINQMERRFRDTGGIDRRELRILQSRLDRVEGRLHRFAWNDYR</sequence>
<protein>
    <submittedName>
        <fullName evidence="2">Uncharacterized protein</fullName>
    </submittedName>
</protein>
<dbReference type="AlphaFoldDB" id="A0A2D2AVD0"/>
<dbReference type="KEGG" id="cmb:CSW64_05925"/>
<evidence type="ECO:0000256" key="1">
    <source>
        <dbReference type="SAM" id="SignalP"/>
    </source>
</evidence>
<dbReference type="EMBL" id="CP024201">
    <property type="protein sequence ID" value="ATQ41982.1"/>
    <property type="molecule type" value="Genomic_DNA"/>
</dbReference>
<evidence type="ECO:0000313" key="3">
    <source>
        <dbReference type="Proteomes" id="UP000228945"/>
    </source>
</evidence>
<keyword evidence="3" id="KW-1185">Reference proteome</keyword>
<keyword evidence="1" id="KW-0732">Signal</keyword>
<organism evidence="2 3">
    <name type="scientific">Caulobacter mirabilis</name>
    <dbReference type="NCBI Taxonomy" id="69666"/>
    <lineage>
        <taxon>Bacteria</taxon>
        <taxon>Pseudomonadati</taxon>
        <taxon>Pseudomonadota</taxon>
        <taxon>Alphaproteobacteria</taxon>
        <taxon>Caulobacterales</taxon>
        <taxon>Caulobacteraceae</taxon>
        <taxon>Caulobacter</taxon>
    </lineage>
</organism>
<feature type="signal peptide" evidence="1">
    <location>
        <begin position="1"/>
        <end position="23"/>
    </location>
</feature>